<dbReference type="Gene3D" id="2.60.120.200">
    <property type="match status" value="1"/>
</dbReference>
<keyword evidence="1" id="KW-0472">Membrane</keyword>
<feature type="signal peptide" evidence="2">
    <location>
        <begin position="1"/>
        <end position="22"/>
    </location>
</feature>
<name>A0A9X2JKB1_9BACT</name>
<dbReference type="EMBL" id="JAMXLR010000072">
    <property type="protein sequence ID" value="MCO6046184.1"/>
    <property type="molecule type" value="Genomic_DNA"/>
</dbReference>
<feature type="chain" id="PRO_5040852278" description="Ice-binding protein C-terminal domain-containing protein" evidence="2">
    <location>
        <begin position="23"/>
        <end position="1205"/>
    </location>
</feature>
<dbReference type="PROSITE" id="PS00018">
    <property type="entry name" value="EF_HAND_1"/>
    <property type="match status" value="2"/>
</dbReference>
<evidence type="ECO:0000256" key="1">
    <source>
        <dbReference type="SAM" id="Phobius"/>
    </source>
</evidence>
<reference evidence="4" key="1">
    <citation type="submission" date="2022-06" db="EMBL/GenBank/DDBJ databases">
        <title>Aeoliella straminimaris, a novel planctomycete from sediments.</title>
        <authorList>
            <person name="Vitorino I.R."/>
            <person name="Lage O.M."/>
        </authorList>
    </citation>
    <scope>NUCLEOTIDE SEQUENCE</scope>
    <source>
        <strain evidence="4">ICT_H6.2</strain>
    </source>
</reference>
<feature type="transmembrane region" description="Helical" evidence="1">
    <location>
        <begin position="725"/>
        <end position="746"/>
    </location>
</feature>
<evidence type="ECO:0000259" key="3">
    <source>
        <dbReference type="Pfam" id="PF07589"/>
    </source>
</evidence>
<keyword evidence="2" id="KW-0732">Signal</keyword>
<comment type="caution">
    <text evidence="4">The sequence shown here is derived from an EMBL/GenBank/DDBJ whole genome shotgun (WGS) entry which is preliminary data.</text>
</comment>
<protein>
    <recommendedName>
        <fullName evidence="3">Ice-binding protein C-terminal domain-containing protein</fullName>
    </recommendedName>
</protein>
<dbReference type="AlphaFoldDB" id="A0A9X2JKB1"/>
<dbReference type="Gene3D" id="2.60.120.560">
    <property type="entry name" value="Exo-inulinase, domain 1"/>
    <property type="match status" value="2"/>
</dbReference>
<dbReference type="InterPro" id="IPR013424">
    <property type="entry name" value="Ice-binding_C"/>
</dbReference>
<evidence type="ECO:0000256" key="2">
    <source>
        <dbReference type="SAM" id="SignalP"/>
    </source>
</evidence>
<keyword evidence="1" id="KW-1133">Transmembrane helix</keyword>
<evidence type="ECO:0000313" key="5">
    <source>
        <dbReference type="Proteomes" id="UP001155241"/>
    </source>
</evidence>
<proteinExistence type="predicted"/>
<feature type="transmembrane region" description="Helical" evidence="1">
    <location>
        <begin position="696"/>
        <end position="713"/>
    </location>
</feature>
<keyword evidence="1" id="KW-0812">Transmembrane</keyword>
<evidence type="ECO:0000313" key="4">
    <source>
        <dbReference type="EMBL" id="MCO6046184.1"/>
    </source>
</evidence>
<keyword evidence="5" id="KW-1185">Reference proteome</keyword>
<dbReference type="Pfam" id="PF07589">
    <property type="entry name" value="PEP-CTERM"/>
    <property type="match status" value="1"/>
</dbReference>
<gene>
    <name evidence="4" type="ORF">NG895_19980</name>
</gene>
<sequence length="1205" mass="126838">MHYLPHRGTTSAAAFTTMFLLAASVCTGQVLVDDPFVTGFGGWTDTYSGTPIAGGQPTWGTLLTGPKTLSESSDGRAADGITTDGVADGMYTPYLLVDTANTTPAQYTLSSSMGTYDNDGYGLVFGYQDNDNYFRVGLREQAGSSVGFPEGVSVQKVVDGNITQLGTTTSFYPTITGTLDNIDVSVNGSSWAVSINGGQVLSGSDGDLSPGNYGILSWGQREGSTGDRFWGTSVDTVSVSSTTVNETTTFSDAVPLSWRPLMMTNAEGAQGTGVDDFGNFRQDFRNGTIQDDTNGYEWATVSAPNVDFIGPGVVVDEAGATSWTDYRMSARLQNGDNDGIGVLVRVADDDSFYRINFATESMGTTEQRAPRGMSIQKNDNGVWSEVYRDDQDDPKFLFSDSVPFDVSVTAIGNAIKVDVINDPDGVATPISYAPVVDSSSPILSGSVGFTNWGSGSQGNGVTFSSYGGADGPLLVEATTVIDFEVTVDRDTGSVVLTNNTLEAVAIAGYSISSSGGALRPDDWTSISEFYDASPGDGSVDANDPWAILESTALNLSEEEQPENDGSTLSAGEAVDLGLAWTKSPIQDLNVQIRLADGSTIPALVSYIDGPGGMPYTRSDLNTDGSLTIDDWLLFYPNTLADLSGLTTVEAALAGDLDLDGDNDVEDFALFKADYDMTNGAGAFAAMVNGTKVPEPSTLATFTLAALGFIGYRLRALFSRKVRQSVLAVGCLIVMFVGTRLAGAVGVDFTAFNVDAFPLVAGGPPAEWETTTKTATVPGNASMSVLYGPNSALNKRYIGQITPGTDDDIVGLVFGYQPGDADYFGSLTGDYLLVDWKGIDQNFDFADDPDDEDGDIPFHDFTVGGTAPAGIALSRVEGVPTADELWLHTNYPEGNPYGGFPDDNPDGGVTELARGATLGSTPYPRDNTSFLIDVTYTPTNITVSVDGVEQFNQNGSFPDGRFGLYTLQQSQPTFSNFEEVSIDFTGLEVVVDRTDGSVELVNNGGPLEIDYYELSSPGASLNATIGNGTGEWTSINSTESDAAGVGWDEAGGSSSTAIGELFLEGAATIAGNSTIDLGEAYNNLMNAEDLMLKYRLAGSGLVLEVAATYIGSPPAGLAGDFNDDGTVGLEDYVVWRNNLGSTTANLPNDSTPGIVDASDYQTWKNNFGMSSEIQASSNQVPEPSTALGLVVVLALLGWKHSHAARE</sequence>
<dbReference type="RefSeq" id="WP_252854299.1">
    <property type="nucleotide sequence ID" value="NZ_JAMXLR010000072.1"/>
</dbReference>
<dbReference type="InterPro" id="IPR018247">
    <property type="entry name" value="EF_Hand_1_Ca_BS"/>
</dbReference>
<accession>A0A9X2JKB1</accession>
<feature type="domain" description="Ice-binding protein C-terminal" evidence="3">
    <location>
        <begin position="692"/>
        <end position="714"/>
    </location>
</feature>
<organism evidence="4 5">
    <name type="scientific">Aeoliella straminimaris</name>
    <dbReference type="NCBI Taxonomy" id="2954799"/>
    <lineage>
        <taxon>Bacteria</taxon>
        <taxon>Pseudomonadati</taxon>
        <taxon>Planctomycetota</taxon>
        <taxon>Planctomycetia</taxon>
        <taxon>Pirellulales</taxon>
        <taxon>Lacipirellulaceae</taxon>
        <taxon>Aeoliella</taxon>
    </lineage>
</organism>
<dbReference type="Proteomes" id="UP001155241">
    <property type="component" value="Unassembled WGS sequence"/>
</dbReference>